<dbReference type="PANTHER" id="PTHR43762">
    <property type="entry name" value="L-GULONOLACTONE OXIDASE"/>
    <property type="match status" value="1"/>
</dbReference>
<dbReference type="InterPro" id="IPR006094">
    <property type="entry name" value="Oxid_FAD_bind_N"/>
</dbReference>
<dbReference type="Gene3D" id="3.30.70.2520">
    <property type="match status" value="1"/>
</dbReference>
<dbReference type="InterPro" id="IPR016166">
    <property type="entry name" value="FAD-bd_PCMH"/>
</dbReference>
<dbReference type="Pfam" id="PF04030">
    <property type="entry name" value="ALO"/>
    <property type="match status" value="1"/>
</dbReference>
<dbReference type="PANTHER" id="PTHR43762:SF1">
    <property type="entry name" value="D-ARABINONO-1,4-LACTONE OXIDASE"/>
    <property type="match status" value="1"/>
</dbReference>
<dbReference type="InterPro" id="IPR007173">
    <property type="entry name" value="ALO_C"/>
</dbReference>
<gene>
    <name evidence="3" type="ORF">J4G33_09070</name>
</gene>
<accession>A0A939LQI0</accession>
<organism evidence="3 4">
    <name type="scientific">Actinotalea soli</name>
    <dbReference type="NCBI Taxonomy" id="2819234"/>
    <lineage>
        <taxon>Bacteria</taxon>
        <taxon>Bacillati</taxon>
        <taxon>Actinomycetota</taxon>
        <taxon>Actinomycetes</taxon>
        <taxon>Micrococcales</taxon>
        <taxon>Cellulomonadaceae</taxon>
        <taxon>Actinotalea</taxon>
    </lineage>
</organism>
<dbReference type="AlphaFoldDB" id="A0A939LQI0"/>
<proteinExistence type="predicted"/>
<dbReference type="Gene3D" id="3.30.43.10">
    <property type="entry name" value="Uridine Diphospho-n-acetylenolpyruvylglucosamine Reductase, domain 2"/>
    <property type="match status" value="1"/>
</dbReference>
<dbReference type="GO" id="GO:0003885">
    <property type="term" value="F:D-arabinono-1,4-lactone oxidase activity"/>
    <property type="evidence" value="ECO:0007669"/>
    <property type="project" value="InterPro"/>
</dbReference>
<dbReference type="InterPro" id="IPR036318">
    <property type="entry name" value="FAD-bd_PCMH-like_sf"/>
</dbReference>
<dbReference type="Proteomes" id="UP000664209">
    <property type="component" value="Unassembled WGS sequence"/>
</dbReference>
<evidence type="ECO:0000256" key="1">
    <source>
        <dbReference type="ARBA" id="ARBA00023002"/>
    </source>
</evidence>
<dbReference type="InterPro" id="IPR016169">
    <property type="entry name" value="FAD-bd_PCMH_sub2"/>
</dbReference>
<dbReference type="InterPro" id="IPR016167">
    <property type="entry name" value="FAD-bd_PCMH_sub1"/>
</dbReference>
<evidence type="ECO:0000259" key="2">
    <source>
        <dbReference type="PROSITE" id="PS51387"/>
    </source>
</evidence>
<dbReference type="PROSITE" id="PS51387">
    <property type="entry name" value="FAD_PCMH"/>
    <property type="match status" value="1"/>
</dbReference>
<dbReference type="Pfam" id="PF01565">
    <property type="entry name" value="FAD_binding_4"/>
    <property type="match status" value="1"/>
</dbReference>
<dbReference type="Gene3D" id="1.10.45.10">
    <property type="entry name" value="Vanillyl-alcohol Oxidase, Chain A, domain 4"/>
    <property type="match status" value="1"/>
</dbReference>
<dbReference type="SUPFAM" id="SSF56176">
    <property type="entry name" value="FAD-binding/transporter-associated domain-like"/>
    <property type="match status" value="1"/>
</dbReference>
<dbReference type="Gene3D" id="3.30.70.2530">
    <property type="match status" value="1"/>
</dbReference>
<dbReference type="PIRSF" id="PIRSF000136">
    <property type="entry name" value="LGO_GLO"/>
    <property type="match status" value="1"/>
</dbReference>
<sequence>MTTTLTNWAKNHTYRAGTVHEPRSVEEVQTLVRGARSRGVRGLRALGSRHCFNDVADGAELVALGSLDPEIEVDTEARTVRVGGGVRYGTLAEHLHAEGWAVHNLASLPHISVAGAVATATHGSGDARRNLAAAVVGLEVVAADGGLRHLLPQDGDLAGAVVSLGALGVMTAVTLEIEPTFDVAQEVRTAVPWDAVLGAFDQVTASADSVSLFTRWEGEVVDQLWRKSRVGRPEGAWAPGPELVAGTVATENLHPLDLDARSTTEQLGRPGPWHERLPHFRMAFTPSNGAELQSEYLVPRGHGPAAIEALRGLSHLIAPLLLVSEVRTIAQDELWLSTAYQQDSVGLHFTWKPLQPEVEALLPRIERALAPFGARPHWGKLFSATEAGEPGRLAELYPRLGQFRELAAAFDPEGLFHNDYLRRHGLVSPV</sequence>
<dbReference type="EMBL" id="JAGEMK010000003">
    <property type="protein sequence ID" value="MBO1751953.1"/>
    <property type="molecule type" value="Genomic_DNA"/>
</dbReference>
<comment type="caution">
    <text evidence="3">The sequence shown here is derived from an EMBL/GenBank/DDBJ whole genome shotgun (WGS) entry which is preliminary data.</text>
</comment>
<dbReference type="Gene3D" id="3.30.465.10">
    <property type="match status" value="1"/>
</dbReference>
<evidence type="ECO:0000313" key="4">
    <source>
        <dbReference type="Proteomes" id="UP000664209"/>
    </source>
</evidence>
<dbReference type="GO" id="GO:0080049">
    <property type="term" value="F:L-gulono-1,4-lactone dehydrogenase activity"/>
    <property type="evidence" value="ECO:0007669"/>
    <property type="project" value="TreeGrafter"/>
</dbReference>
<dbReference type="GO" id="GO:0071949">
    <property type="term" value="F:FAD binding"/>
    <property type="evidence" value="ECO:0007669"/>
    <property type="project" value="InterPro"/>
</dbReference>
<feature type="domain" description="FAD-binding PCMH-type" evidence="2">
    <location>
        <begin position="12"/>
        <end position="180"/>
    </location>
</feature>
<dbReference type="InterPro" id="IPR010031">
    <property type="entry name" value="FAD_lactone_oxidase-like"/>
</dbReference>
<reference evidence="3" key="1">
    <citation type="submission" date="2021-03" db="EMBL/GenBank/DDBJ databases">
        <title>Actinotalea soli sp. nov., isolated from soil.</title>
        <authorList>
            <person name="Ping W."/>
            <person name="Zhang J."/>
        </authorList>
    </citation>
    <scope>NUCLEOTIDE SEQUENCE</scope>
    <source>
        <strain evidence="3">BY-33</strain>
    </source>
</reference>
<dbReference type="RefSeq" id="WP_208055592.1">
    <property type="nucleotide sequence ID" value="NZ_JAGEMK010000003.1"/>
</dbReference>
<keyword evidence="1" id="KW-0560">Oxidoreductase</keyword>
<evidence type="ECO:0000313" key="3">
    <source>
        <dbReference type="EMBL" id="MBO1751953.1"/>
    </source>
</evidence>
<name>A0A939LQI0_9CELL</name>
<keyword evidence="4" id="KW-1185">Reference proteome</keyword>
<dbReference type="GO" id="GO:0016020">
    <property type="term" value="C:membrane"/>
    <property type="evidence" value="ECO:0007669"/>
    <property type="project" value="InterPro"/>
</dbReference>
<protein>
    <submittedName>
        <fullName evidence="3">FAD-binding protein</fullName>
    </submittedName>
</protein>
<dbReference type="InterPro" id="IPR016171">
    <property type="entry name" value="Vanillyl_alc_oxidase_C-sub2"/>
</dbReference>